<keyword evidence="1" id="KW-0238">DNA-binding</keyword>
<comment type="caution">
    <text evidence="3">The sequence shown here is derived from an EMBL/GenBank/DDBJ whole genome shotgun (WGS) entry which is preliminary data.</text>
</comment>
<dbReference type="Proteomes" id="UP000476696">
    <property type="component" value="Unassembled WGS sequence"/>
</dbReference>
<dbReference type="GO" id="GO:0006355">
    <property type="term" value="P:regulation of DNA-templated transcription"/>
    <property type="evidence" value="ECO:0007669"/>
    <property type="project" value="InterPro"/>
</dbReference>
<dbReference type="PRINTS" id="PR00038">
    <property type="entry name" value="HTHLUXR"/>
</dbReference>
<feature type="domain" description="HTH luxR-type" evidence="2">
    <location>
        <begin position="120"/>
        <end position="177"/>
    </location>
</feature>
<evidence type="ECO:0000256" key="1">
    <source>
        <dbReference type="ARBA" id="ARBA00023125"/>
    </source>
</evidence>
<dbReference type="AlphaFoldDB" id="A0A6M2B7V0"/>
<dbReference type="Gene3D" id="1.10.10.10">
    <property type="entry name" value="Winged helix-like DNA-binding domain superfamily/Winged helix DNA-binding domain"/>
    <property type="match status" value="1"/>
</dbReference>
<dbReference type="RefSeq" id="WP_165060381.1">
    <property type="nucleotide sequence ID" value="NZ_JAADJS010000003.1"/>
</dbReference>
<dbReference type="InterPro" id="IPR036388">
    <property type="entry name" value="WH-like_DNA-bd_sf"/>
</dbReference>
<dbReference type="Pfam" id="PF00196">
    <property type="entry name" value="GerE"/>
    <property type="match status" value="1"/>
</dbReference>
<reference evidence="3 4" key="1">
    <citation type="submission" date="2020-03" db="EMBL/GenBank/DDBJ databases">
        <title>Rahnella aceri sp. nov., isoated from traditional Jeju Makgeolli.</title>
        <authorList>
            <person name="Kim I.S."/>
            <person name="Jeon D."/>
        </authorList>
    </citation>
    <scope>NUCLEOTIDE SEQUENCE [LARGE SCALE GENOMIC DNA]</scope>
    <source>
        <strain evidence="3 4">Lac-M11</strain>
    </source>
</reference>
<dbReference type="InterPro" id="IPR000792">
    <property type="entry name" value="Tscrpt_reg_LuxR_C"/>
</dbReference>
<organism evidence="3 4">
    <name type="scientific">Rahnella contaminans</name>
    <dbReference type="NCBI Taxonomy" id="2703882"/>
    <lineage>
        <taxon>Bacteria</taxon>
        <taxon>Pseudomonadati</taxon>
        <taxon>Pseudomonadota</taxon>
        <taxon>Gammaproteobacteria</taxon>
        <taxon>Enterobacterales</taxon>
        <taxon>Yersiniaceae</taxon>
        <taxon>Rahnella</taxon>
    </lineage>
</organism>
<dbReference type="SMART" id="SM00421">
    <property type="entry name" value="HTH_LUXR"/>
    <property type="match status" value="1"/>
</dbReference>
<protein>
    <recommendedName>
        <fullName evidence="2">HTH luxR-type domain-containing protein</fullName>
    </recommendedName>
</protein>
<evidence type="ECO:0000313" key="3">
    <source>
        <dbReference type="EMBL" id="NGX88731.1"/>
    </source>
</evidence>
<evidence type="ECO:0000313" key="4">
    <source>
        <dbReference type="Proteomes" id="UP000476696"/>
    </source>
</evidence>
<dbReference type="GO" id="GO:0003677">
    <property type="term" value="F:DNA binding"/>
    <property type="evidence" value="ECO:0007669"/>
    <property type="project" value="UniProtKB-KW"/>
</dbReference>
<dbReference type="SUPFAM" id="SSF46894">
    <property type="entry name" value="C-terminal effector domain of the bipartite response regulators"/>
    <property type="match status" value="1"/>
</dbReference>
<keyword evidence="4" id="KW-1185">Reference proteome</keyword>
<gene>
    <name evidence="3" type="ORF">GW579_16760</name>
</gene>
<dbReference type="EMBL" id="JAADJS010000003">
    <property type="protein sequence ID" value="NGX88731.1"/>
    <property type="molecule type" value="Genomic_DNA"/>
</dbReference>
<name>A0A6M2B7V0_9GAMM</name>
<sequence>MKLYILTQNQYMFMGLKHLLCFYLDRECIQLDPKDETNIDIYRSSSASDIFFVIPDGEYLDLLSLIHLHHSHSPVLIANNDIAWKVSAVFDFSPLPQKFMLGDILHGLCFLKIKKKLIQFPRMTEREKKVLLLVKKGYAIPRISSLMNIKRKTALHHQLNALKKVGIKKTHHIFKLPKNYIRYLCGPVDTTA</sequence>
<dbReference type="InterPro" id="IPR016032">
    <property type="entry name" value="Sig_transdc_resp-reg_C-effctor"/>
</dbReference>
<evidence type="ECO:0000259" key="2">
    <source>
        <dbReference type="SMART" id="SM00421"/>
    </source>
</evidence>
<accession>A0A6M2B7V0</accession>
<proteinExistence type="predicted"/>